<name>A0A127VE95_9SPHI</name>
<keyword evidence="2" id="KW-1185">Reference proteome</keyword>
<dbReference type="EMBL" id="CP014504">
    <property type="protein sequence ID" value="AMP99520.1"/>
    <property type="molecule type" value="Genomic_DNA"/>
</dbReference>
<gene>
    <name evidence="1" type="ORF">AY601_2632</name>
</gene>
<proteinExistence type="predicted"/>
<dbReference type="SUPFAM" id="SSF54909">
    <property type="entry name" value="Dimeric alpha+beta barrel"/>
    <property type="match status" value="1"/>
</dbReference>
<dbReference type="InterPro" id="IPR008000">
    <property type="entry name" value="Rham/fucose_mutarotase"/>
</dbReference>
<dbReference type="PANTHER" id="PTHR43239">
    <property type="entry name" value="UPF0734 PROTEIN DDB_G0273871/DDB_G0273177"/>
    <property type="match status" value="1"/>
</dbReference>
<dbReference type="PATRIC" id="fig|188932.3.peg.2743"/>
<accession>A0A127VE95</accession>
<dbReference type="Pfam" id="PF05336">
    <property type="entry name" value="rhaM"/>
    <property type="match status" value="1"/>
</dbReference>
<evidence type="ECO:0008006" key="3">
    <source>
        <dbReference type="Google" id="ProtNLM"/>
    </source>
</evidence>
<reference evidence="1 2" key="1">
    <citation type="submission" date="2016-03" db="EMBL/GenBank/DDBJ databases">
        <title>Complete genome sequence of Pedobacter cryoconitis PAMC 27485.</title>
        <authorList>
            <person name="Lee J."/>
            <person name="Kim O.-S."/>
        </authorList>
    </citation>
    <scope>NUCLEOTIDE SEQUENCE [LARGE SCALE GENOMIC DNA]</scope>
    <source>
        <strain evidence="1 2">PAMC 27485</strain>
    </source>
</reference>
<dbReference type="KEGG" id="pcm:AY601_2632"/>
<dbReference type="GO" id="GO:0016857">
    <property type="term" value="F:racemase and epimerase activity, acting on carbohydrates and derivatives"/>
    <property type="evidence" value="ECO:0007669"/>
    <property type="project" value="InterPro"/>
</dbReference>
<evidence type="ECO:0000313" key="1">
    <source>
        <dbReference type="EMBL" id="AMP99520.1"/>
    </source>
</evidence>
<dbReference type="PANTHER" id="PTHR43239:SF1">
    <property type="entry name" value="UPF0734 PROTEIN DDB_G0273871_DDB_G0273177"/>
    <property type="match status" value="1"/>
</dbReference>
<dbReference type="AlphaFoldDB" id="A0A127VE95"/>
<dbReference type="RefSeq" id="WP_068401747.1">
    <property type="nucleotide sequence ID" value="NZ_CP014504.1"/>
</dbReference>
<dbReference type="Gene3D" id="3.30.70.100">
    <property type="match status" value="1"/>
</dbReference>
<dbReference type="Proteomes" id="UP000071561">
    <property type="component" value="Chromosome"/>
</dbReference>
<organism evidence="1 2">
    <name type="scientific">Pedobacter cryoconitis</name>
    <dbReference type="NCBI Taxonomy" id="188932"/>
    <lineage>
        <taxon>Bacteria</taxon>
        <taxon>Pseudomonadati</taxon>
        <taxon>Bacteroidota</taxon>
        <taxon>Sphingobacteriia</taxon>
        <taxon>Sphingobacteriales</taxon>
        <taxon>Sphingobacteriaceae</taxon>
        <taxon>Pedobacter</taxon>
    </lineage>
</organism>
<dbReference type="OrthoDB" id="1430580at2"/>
<dbReference type="InterPro" id="IPR052996">
    <property type="entry name" value="Carb_Metab_Mutarotase"/>
</dbReference>
<protein>
    <recommendedName>
        <fullName evidence="3">L-rhamnose mutarotase</fullName>
    </recommendedName>
</protein>
<sequence length="125" mass="14799">MKKYTLALDLIDEADLIHQYEDYHINSWPEINKSIIDAGIHLMEIYRSGNRLFMIMETSDEFSFEGKRLLDAQNPKVLAWESLMWKFQQPLPWAKEGEKWVLMKKIFELDNSNTETDDAKNQSDL</sequence>
<evidence type="ECO:0000313" key="2">
    <source>
        <dbReference type="Proteomes" id="UP000071561"/>
    </source>
</evidence>
<dbReference type="InterPro" id="IPR011008">
    <property type="entry name" value="Dimeric_a/b-barrel"/>
</dbReference>